<feature type="transmembrane region" description="Helical" evidence="6">
    <location>
        <begin position="247"/>
        <end position="266"/>
    </location>
</feature>
<feature type="transmembrane region" description="Helical" evidence="6">
    <location>
        <begin position="414"/>
        <end position="432"/>
    </location>
</feature>
<comment type="caution">
    <text evidence="7">The sequence shown here is derived from an EMBL/GenBank/DDBJ whole genome shotgun (WGS) entry which is preliminary data.</text>
</comment>
<keyword evidence="5 6" id="KW-0472">Membrane</keyword>
<evidence type="ECO:0000256" key="6">
    <source>
        <dbReference type="SAM" id="Phobius"/>
    </source>
</evidence>
<dbReference type="Proteomes" id="UP001241747">
    <property type="component" value="Unassembled WGS sequence"/>
</dbReference>
<dbReference type="EMBL" id="JAUSVY010000004">
    <property type="protein sequence ID" value="MDQ0505396.1"/>
    <property type="molecule type" value="Genomic_DNA"/>
</dbReference>
<feature type="transmembrane region" description="Helical" evidence="6">
    <location>
        <begin position="163"/>
        <end position="183"/>
    </location>
</feature>
<comment type="similarity">
    <text evidence="2">Belongs to the multi antimicrobial extrusion (MATE) (TC 2.A.66.1) family.</text>
</comment>
<feature type="transmembrane region" description="Helical" evidence="6">
    <location>
        <begin position="44"/>
        <end position="69"/>
    </location>
</feature>
<comment type="subcellular location">
    <subcellularLocation>
        <location evidence="1">Membrane</location>
        <topology evidence="1">Multi-pass membrane protein</topology>
    </subcellularLocation>
</comment>
<evidence type="ECO:0000256" key="1">
    <source>
        <dbReference type="ARBA" id="ARBA00004141"/>
    </source>
</evidence>
<dbReference type="InterPro" id="IPR002528">
    <property type="entry name" value="MATE_fam"/>
</dbReference>
<protein>
    <submittedName>
        <fullName evidence="7">MATE family multidrug resistance protein</fullName>
    </submittedName>
</protein>
<gene>
    <name evidence="7" type="ORF">QOZ94_002192</name>
</gene>
<organism evidence="7 8">
    <name type="scientific">Xanthobacter agilis</name>
    <dbReference type="NCBI Taxonomy" id="47492"/>
    <lineage>
        <taxon>Bacteria</taxon>
        <taxon>Pseudomonadati</taxon>
        <taxon>Pseudomonadota</taxon>
        <taxon>Alphaproteobacteria</taxon>
        <taxon>Hyphomicrobiales</taxon>
        <taxon>Xanthobacteraceae</taxon>
        <taxon>Xanthobacter</taxon>
    </lineage>
</organism>
<accession>A0ABU0LE35</accession>
<feature type="transmembrane region" description="Helical" evidence="6">
    <location>
        <begin position="319"/>
        <end position="339"/>
    </location>
</feature>
<evidence type="ECO:0000256" key="3">
    <source>
        <dbReference type="ARBA" id="ARBA00022692"/>
    </source>
</evidence>
<evidence type="ECO:0000256" key="5">
    <source>
        <dbReference type="ARBA" id="ARBA00023136"/>
    </source>
</evidence>
<dbReference type="PANTHER" id="PTHR42893">
    <property type="entry name" value="PROTEIN DETOXIFICATION 44, CHLOROPLASTIC-RELATED"/>
    <property type="match status" value="1"/>
</dbReference>
<keyword evidence="4 6" id="KW-1133">Transmembrane helix</keyword>
<evidence type="ECO:0000256" key="2">
    <source>
        <dbReference type="ARBA" id="ARBA00010199"/>
    </source>
</evidence>
<evidence type="ECO:0000313" key="7">
    <source>
        <dbReference type="EMBL" id="MDQ0505396.1"/>
    </source>
</evidence>
<evidence type="ECO:0000256" key="4">
    <source>
        <dbReference type="ARBA" id="ARBA00022989"/>
    </source>
</evidence>
<dbReference type="NCBIfam" id="TIGR00797">
    <property type="entry name" value="matE"/>
    <property type="match status" value="1"/>
</dbReference>
<feature type="transmembrane region" description="Helical" evidence="6">
    <location>
        <begin position="392"/>
        <end position="408"/>
    </location>
</feature>
<feature type="transmembrane region" description="Helical" evidence="6">
    <location>
        <begin position="12"/>
        <end position="32"/>
    </location>
</feature>
<sequence>MTSSSGPVTHRRVLAIALPMTVAHLTTPLLGVTDAVVVGRLGDAALLGGVALAAVIFDLLFWGFGFLRMGTVGLAAQAVGRRDPVEERAVLARALLIAVLCGGALVVLQGPILAAALKLAGASAEVNAAVADYYHIRIFAAPFSLANYAVLGWLTGLGRTGRALALQAGMNFINMALTALLVLGAGRGIAGAAAGTLAAEVGGAVAGLIMCARLRGTSPLGLFRAVPRAVLFEASRLREALLLNGDIMIRTAALMFAFFFFAAQGARAGDVTLAANALLQNLGLLAAYFLDGFATAAEQVCGAAVGARRRADFARGVELVLMWGFGFALAAGLLYLAAGPILIDLMTTSPAVRAEARQYLLYAALLPLVGVCAFAFDGVFIGALWSRDMRNLMLLAVAIYLVAWWALRGFGNDGLWAALMVFLAARGLLQALRLPALMRRTFSAA</sequence>
<keyword evidence="8" id="KW-1185">Reference proteome</keyword>
<name>A0ABU0LE35_XANAG</name>
<dbReference type="Pfam" id="PF01554">
    <property type="entry name" value="MatE"/>
    <property type="match status" value="2"/>
</dbReference>
<feature type="transmembrane region" description="Helical" evidence="6">
    <location>
        <begin position="134"/>
        <end position="156"/>
    </location>
</feature>
<feature type="transmembrane region" description="Helical" evidence="6">
    <location>
        <begin position="189"/>
        <end position="214"/>
    </location>
</feature>
<keyword evidence="3 6" id="KW-0812">Transmembrane</keyword>
<reference evidence="7 8" key="1">
    <citation type="submission" date="2023-07" db="EMBL/GenBank/DDBJ databases">
        <title>Genomic Encyclopedia of Type Strains, Phase IV (KMG-IV): sequencing the most valuable type-strain genomes for metagenomic binning, comparative biology and taxonomic classification.</title>
        <authorList>
            <person name="Goeker M."/>
        </authorList>
    </citation>
    <scope>NUCLEOTIDE SEQUENCE [LARGE SCALE GENOMIC DNA]</scope>
    <source>
        <strain evidence="7 8">DSM 3770</strain>
    </source>
</reference>
<feature type="transmembrane region" description="Helical" evidence="6">
    <location>
        <begin position="359"/>
        <end position="385"/>
    </location>
</feature>
<feature type="transmembrane region" description="Helical" evidence="6">
    <location>
        <begin position="90"/>
        <end position="114"/>
    </location>
</feature>
<dbReference type="RefSeq" id="WP_237344559.1">
    <property type="nucleotide sequence ID" value="NZ_JABWGX010000004.1"/>
</dbReference>
<evidence type="ECO:0000313" key="8">
    <source>
        <dbReference type="Proteomes" id="UP001241747"/>
    </source>
</evidence>
<dbReference type="PANTHER" id="PTHR42893:SF46">
    <property type="entry name" value="PROTEIN DETOXIFICATION 44, CHLOROPLASTIC"/>
    <property type="match status" value="1"/>
</dbReference>
<proteinExistence type="inferred from homology"/>
<dbReference type="InterPro" id="IPR044644">
    <property type="entry name" value="DinF-like"/>
</dbReference>
<dbReference type="CDD" id="cd13136">
    <property type="entry name" value="MATE_DinF_like"/>
    <property type="match status" value="1"/>
</dbReference>
<feature type="transmembrane region" description="Helical" evidence="6">
    <location>
        <begin position="286"/>
        <end position="307"/>
    </location>
</feature>